<feature type="region of interest" description="Disordered" evidence="1">
    <location>
        <begin position="29"/>
        <end position="52"/>
    </location>
</feature>
<evidence type="ECO:0000313" key="2">
    <source>
        <dbReference type="EMBL" id="KGA94914.1"/>
    </source>
</evidence>
<protein>
    <submittedName>
        <fullName evidence="2">Uncharacterized protein</fullName>
    </submittedName>
</protein>
<gene>
    <name evidence="2" type="ORF">LptCag_2348</name>
</gene>
<dbReference type="Proteomes" id="UP000029452">
    <property type="component" value="Unassembled WGS sequence"/>
</dbReference>
<comment type="caution">
    <text evidence="2">The sequence shown here is derived from an EMBL/GenBank/DDBJ whole genome shotgun (WGS) entry which is preliminary data.</text>
</comment>
<accession>A0A094X8P5</accession>
<reference evidence="2 3" key="1">
    <citation type="submission" date="2014-06" db="EMBL/GenBank/DDBJ databases">
        <title>Draft genome sequence of iron oxidizing acidophile Leptospirillum ferriphilum DSM14647.</title>
        <authorList>
            <person name="Cardenas J.P."/>
            <person name="Lazcano M."/>
            <person name="Ossandon F.J."/>
            <person name="Corbett M."/>
            <person name="Holmes D.S."/>
            <person name="Watkin E."/>
        </authorList>
    </citation>
    <scope>NUCLEOTIDE SEQUENCE [LARGE SCALE GENOMIC DNA]</scope>
    <source>
        <strain evidence="2 3">DSM 14647</strain>
    </source>
</reference>
<organism evidence="2 3">
    <name type="scientific">Leptospirillum ferriphilum</name>
    <dbReference type="NCBI Taxonomy" id="178606"/>
    <lineage>
        <taxon>Bacteria</taxon>
        <taxon>Pseudomonadati</taxon>
        <taxon>Nitrospirota</taxon>
        <taxon>Nitrospiria</taxon>
        <taxon>Nitrospirales</taxon>
        <taxon>Nitrospiraceae</taxon>
        <taxon>Leptospirillum</taxon>
    </lineage>
</organism>
<dbReference type="PATRIC" id="fig|178606.4.peg.127"/>
<sequence length="52" mass="5840">MSFVTIPPVSALQFRCFYFVLPVTRPVSRPEKNAVPKPPNQHSCLESLLPLS</sequence>
<dbReference type="EMBL" id="JPGK01000001">
    <property type="protein sequence ID" value="KGA94914.1"/>
    <property type="molecule type" value="Genomic_DNA"/>
</dbReference>
<proteinExistence type="predicted"/>
<evidence type="ECO:0000256" key="1">
    <source>
        <dbReference type="SAM" id="MobiDB-lite"/>
    </source>
</evidence>
<dbReference type="AlphaFoldDB" id="A0A094X8P5"/>
<evidence type="ECO:0000313" key="3">
    <source>
        <dbReference type="Proteomes" id="UP000029452"/>
    </source>
</evidence>
<name>A0A094X8P5_9BACT</name>